<dbReference type="EMBL" id="AXZF01000158">
    <property type="protein sequence ID" value="ERT65838.1"/>
    <property type="molecule type" value="Genomic_DNA"/>
</dbReference>
<dbReference type="Proteomes" id="UP000017081">
    <property type="component" value="Unassembled WGS sequence"/>
</dbReference>
<sequence length="450" mass="53608">MQKISIEIFEKIYNIENYLKKNSIKEIWIKKTIINEEKENIDFFNSVVLAFDTVDTLNTKIESKFLKFILKEIKTVEESYLCFYEKDEEKNETEEEIKDFLRKNKNEFIDNLLNWNEHNIYFIKFKELPDITKKGLLEEFIEEYPLEENSYMNLCGNKEKKQKLIENLREKKEKILKYLTGTYLLPEGNINDILDIKYFISYYEKLNFVEFADENDNQIKKDSLQNALKGSLYKKSLLIDYLNTLDGKKYFSKSYFKQAFYLYMRYISLLREEITSKKIYIENPSNQSAALTIRIMVGTRKNNSYLEKLKMEGIDPVKIKLLKKLHEEYQSAKNKIKTEDTLDCKIEIVDFIKSLQNNYVIKGLNSPIFRVKIVPIFELDNLENSKLYYIATKNTDYLGLYNKVLSELKNESYIFENSEAKERIKIFDKDEIDEVGEVVGVFFKFCVNSK</sequence>
<evidence type="ECO:0000313" key="2">
    <source>
        <dbReference type="EMBL" id="ERT65838.1"/>
    </source>
</evidence>
<dbReference type="HOGENOM" id="CLU_609082_0_0_0"/>
<comment type="caution">
    <text evidence="2">The sequence shown here is derived from an EMBL/GenBank/DDBJ whole genome shotgun (WGS) entry which is preliminary data.</text>
</comment>
<feature type="non-terminal residue" evidence="2">
    <location>
        <position position="450"/>
    </location>
</feature>
<feature type="coiled-coil region" evidence="1">
    <location>
        <begin position="151"/>
        <end position="178"/>
    </location>
</feature>
<keyword evidence="1" id="KW-0175">Coiled coil</keyword>
<organism evidence="2 3">
    <name type="scientific">Cetobacterium somerae ATCC BAA-474</name>
    <dbReference type="NCBI Taxonomy" id="1319815"/>
    <lineage>
        <taxon>Bacteria</taxon>
        <taxon>Fusobacteriati</taxon>
        <taxon>Fusobacteriota</taxon>
        <taxon>Fusobacteriia</taxon>
        <taxon>Fusobacteriales</taxon>
        <taxon>Fusobacteriaceae</taxon>
        <taxon>Cetobacterium</taxon>
    </lineage>
</organism>
<accession>U7V507</accession>
<dbReference type="RefSeq" id="WP_023052259.1">
    <property type="nucleotide sequence ID" value="NZ_KI518132.1"/>
</dbReference>
<reference evidence="2 3" key="1">
    <citation type="submission" date="2013-08" db="EMBL/GenBank/DDBJ databases">
        <authorList>
            <person name="Weinstock G."/>
            <person name="Sodergren E."/>
            <person name="Wylie T."/>
            <person name="Fulton L."/>
            <person name="Fulton R."/>
            <person name="Fronick C."/>
            <person name="O'Laughlin M."/>
            <person name="Godfrey J."/>
            <person name="Miner T."/>
            <person name="Herter B."/>
            <person name="Appelbaum E."/>
            <person name="Cordes M."/>
            <person name="Lek S."/>
            <person name="Wollam A."/>
            <person name="Pepin K.H."/>
            <person name="Palsikar V.B."/>
            <person name="Mitreva M."/>
            <person name="Wilson R.K."/>
        </authorList>
    </citation>
    <scope>NUCLEOTIDE SEQUENCE [LARGE SCALE GENOMIC DNA]</scope>
    <source>
        <strain evidence="2 3">ATCC BAA-474</strain>
    </source>
</reference>
<keyword evidence="3" id="KW-1185">Reference proteome</keyword>
<evidence type="ECO:0000256" key="1">
    <source>
        <dbReference type="SAM" id="Coils"/>
    </source>
</evidence>
<dbReference type="AlphaFoldDB" id="U7V507"/>
<proteinExistence type="predicted"/>
<gene>
    <name evidence="2" type="ORF">HMPREF0202_02731</name>
</gene>
<protein>
    <submittedName>
        <fullName evidence="2">Uncharacterized protein</fullName>
    </submittedName>
</protein>
<name>U7V507_9FUSO</name>
<evidence type="ECO:0000313" key="3">
    <source>
        <dbReference type="Proteomes" id="UP000017081"/>
    </source>
</evidence>